<dbReference type="Gene3D" id="3.30.450.20">
    <property type="entry name" value="PAS domain"/>
    <property type="match status" value="1"/>
</dbReference>
<feature type="transmembrane region" description="Helical" evidence="1">
    <location>
        <begin position="371"/>
        <end position="393"/>
    </location>
</feature>
<dbReference type="CDD" id="cd18773">
    <property type="entry name" value="PDC1_HK_sensor"/>
    <property type="match status" value="1"/>
</dbReference>
<gene>
    <name evidence="2" type="ORF">SteCoe_23565</name>
</gene>
<dbReference type="EMBL" id="MPUH01000602">
    <property type="protein sequence ID" value="OMJ76941.1"/>
    <property type="molecule type" value="Genomic_DNA"/>
</dbReference>
<keyword evidence="1" id="KW-0812">Transmembrane</keyword>
<evidence type="ECO:0000256" key="1">
    <source>
        <dbReference type="SAM" id="Phobius"/>
    </source>
</evidence>
<sequence length="506" mass="59282">MGLKDHYARWSIGRQLQVYFIVSCFSISLILVIITRFQLEWLRDKILNNSSQALEENLIMQLQDLGVMKARYIEAELSNYIYYTRIIELADRLLHGCDSPGHLIDCDGLLWYDQIQEDTEVYSEGAVFQPYQWTYYIDYIITLDSPMDKIYPYIYSSDYLRIYQGFEYLEYVHYYPGCQMPISDYSPLVREWYYEAAGDFGKTIITEPYKDIITSEWVISISTTMPNDTNNIGYGGAVACDITLSTLYPKISSVQIQKTGFILLVSAGGMILSMPDSWKPIITELTIRIFDEEYTGITEDEWNIIKNLTSGSRHDFVDINGTEIIMIKQDISPKTNLNDSTHFLFLCIEKSELLDSIDKTKSDFSKIYTKLFLIALSVAAIVLIVVIIMIYFVTRESGKQLLKVEKLFRKIIRQCLFAKMTKGIYFNKLDENSKGIETLIKVCKEKVQRIKDKERKYKYYNWNVTRPGDFMLYHNWKNSLYPQNEYNGKEMKWRWSLQNLKNVFGY</sequence>
<comment type="caution">
    <text evidence="2">The sequence shown here is derived from an EMBL/GenBank/DDBJ whole genome shotgun (WGS) entry which is preliminary data.</text>
</comment>
<dbReference type="OrthoDB" id="2150145at2759"/>
<evidence type="ECO:0000313" key="2">
    <source>
        <dbReference type="EMBL" id="OMJ76941.1"/>
    </source>
</evidence>
<dbReference type="SUPFAM" id="SSF103190">
    <property type="entry name" value="Sensory domain-like"/>
    <property type="match status" value="1"/>
</dbReference>
<proteinExistence type="predicted"/>
<feature type="transmembrane region" description="Helical" evidence="1">
    <location>
        <begin position="16"/>
        <end position="35"/>
    </location>
</feature>
<name>A0A1R2BJN2_9CILI</name>
<reference evidence="2 3" key="1">
    <citation type="submission" date="2016-11" db="EMBL/GenBank/DDBJ databases">
        <title>The macronuclear genome of Stentor coeruleus: a giant cell with tiny introns.</title>
        <authorList>
            <person name="Slabodnick M."/>
            <person name="Ruby J.G."/>
            <person name="Reiff S.B."/>
            <person name="Swart E.C."/>
            <person name="Gosai S."/>
            <person name="Prabakaran S."/>
            <person name="Witkowska E."/>
            <person name="Larue G.E."/>
            <person name="Fisher S."/>
            <person name="Freeman R.M."/>
            <person name="Gunawardena J."/>
            <person name="Chu W."/>
            <person name="Stover N.A."/>
            <person name="Gregory B.D."/>
            <person name="Nowacki M."/>
            <person name="Derisi J."/>
            <person name="Roy S.W."/>
            <person name="Marshall W.F."/>
            <person name="Sood P."/>
        </authorList>
    </citation>
    <scope>NUCLEOTIDE SEQUENCE [LARGE SCALE GENOMIC DNA]</scope>
    <source>
        <strain evidence="2">WM001</strain>
    </source>
</reference>
<keyword evidence="3" id="KW-1185">Reference proteome</keyword>
<evidence type="ECO:0008006" key="4">
    <source>
        <dbReference type="Google" id="ProtNLM"/>
    </source>
</evidence>
<protein>
    <recommendedName>
        <fullName evidence="4">Cache domain-containing protein</fullName>
    </recommendedName>
</protein>
<keyword evidence="1" id="KW-1133">Transmembrane helix</keyword>
<organism evidence="2 3">
    <name type="scientific">Stentor coeruleus</name>
    <dbReference type="NCBI Taxonomy" id="5963"/>
    <lineage>
        <taxon>Eukaryota</taxon>
        <taxon>Sar</taxon>
        <taxon>Alveolata</taxon>
        <taxon>Ciliophora</taxon>
        <taxon>Postciliodesmatophora</taxon>
        <taxon>Heterotrichea</taxon>
        <taxon>Heterotrichida</taxon>
        <taxon>Stentoridae</taxon>
        <taxon>Stentor</taxon>
    </lineage>
</organism>
<evidence type="ECO:0000313" key="3">
    <source>
        <dbReference type="Proteomes" id="UP000187209"/>
    </source>
</evidence>
<keyword evidence="1" id="KW-0472">Membrane</keyword>
<accession>A0A1R2BJN2</accession>
<dbReference type="AlphaFoldDB" id="A0A1R2BJN2"/>
<dbReference type="InterPro" id="IPR029151">
    <property type="entry name" value="Sensor-like_sf"/>
</dbReference>
<dbReference type="Proteomes" id="UP000187209">
    <property type="component" value="Unassembled WGS sequence"/>
</dbReference>